<dbReference type="Pfam" id="PF01171">
    <property type="entry name" value="ATP_bind_3"/>
    <property type="match status" value="1"/>
</dbReference>
<evidence type="ECO:0000256" key="2">
    <source>
        <dbReference type="ARBA" id="ARBA00022490"/>
    </source>
</evidence>
<dbReference type="SMART" id="SM00977">
    <property type="entry name" value="TilS_C"/>
    <property type="match status" value="1"/>
</dbReference>
<dbReference type="InterPro" id="IPR012795">
    <property type="entry name" value="tRNA_Ile_lys_synt_N"/>
</dbReference>
<dbReference type="InterPro" id="IPR012094">
    <property type="entry name" value="tRNA_Ile_lys_synt"/>
</dbReference>
<protein>
    <recommendedName>
        <fullName evidence="8">tRNA(Ile)-lysidine synthase</fullName>
        <ecNumber evidence="8">6.3.4.19</ecNumber>
    </recommendedName>
    <alternativeName>
        <fullName evidence="8">tRNA(Ile)-2-lysyl-cytidine synthase</fullName>
    </alternativeName>
    <alternativeName>
        <fullName evidence="8">tRNA(Ile)-lysidine synthetase</fullName>
    </alternativeName>
</protein>
<comment type="function">
    <text evidence="8">Ligates lysine onto the cytidine present at position 34 of the AUA codon-specific tRNA(Ile) that contains the anticodon CAU, in an ATP-dependent manner. Cytidine is converted to lysidine, thus changing the amino acid specificity of the tRNA from methionine to isoleucine.</text>
</comment>
<dbReference type="CDD" id="cd01992">
    <property type="entry name" value="TilS_N"/>
    <property type="match status" value="1"/>
</dbReference>
<feature type="domain" description="Lysidine-tRNA(Ile) synthetase C-terminal" evidence="9">
    <location>
        <begin position="384"/>
        <end position="457"/>
    </location>
</feature>
<sequence>MNLLKSFASNVNRKKWWQANEPVVIAVSSGVDSMTLLYMIEHLSIRKPQIIVAHVNHELRSASELEERYLKKYCNQHHLNLEVARWPKKYHPASGVENAARNFRYHFFKTVMDKHHSRVIITAHHQNDQAETFMMKLIRGGDISQLIGIRSKRKFYQGILVRPLLGYPKSLLKQFAKKHHIKWYEDVTNHSLKMMRNRMRHILLPRMMKENPAVLDHISEYAEQLNDLINANTVLMNHQLDQILLFWDGHLGKWNLNLICQEPFDLQLELIKLIFHHYFSGIVISSHIFSELLEIINNKGKPQATIQNNQILIKKSYQVLQIMSVNTFLKNRSKKHAELKPFQLKINQVAKINNIKFGIFNHNCLKYHGKRQKVFSLAPSDLPLVVRKWHYGDVIRLKNGGHQKIRRILIDQKVKNEDRESALVLTTHSNRVLALLGYKEASGFSNNPKAHQYTFILGF</sequence>
<dbReference type="PANTHER" id="PTHR43033">
    <property type="entry name" value="TRNA(ILE)-LYSIDINE SYNTHASE-RELATED"/>
    <property type="match status" value="1"/>
</dbReference>
<evidence type="ECO:0000256" key="8">
    <source>
        <dbReference type="HAMAP-Rule" id="MF_01161"/>
    </source>
</evidence>
<keyword evidence="6" id="KW-0067">ATP-binding</keyword>
<reference evidence="10" key="1">
    <citation type="submission" date="2022-07" db="EMBL/GenBank/DDBJ databases">
        <authorList>
            <person name="Kouya T."/>
            <person name="Ishiyama Y."/>
        </authorList>
    </citation>
    <scope>NUCLEOTIDE SEQUENCE</scope>
    <source>
        <strain evidence="10">WR16-4</strain>
    </source>
</reference>
<name>A0A9W6B1S0_9LACO</name>
<evidence type="ECO:0000256" key="6">
    <source>
        <dbReference type="ARBA" id="ARBA00022840"/>
    </source>
</evidence>
<dbReference type="PANTHER" id="PTHR43033:SF1">
    <property type="entry name" value="TRNA(ILE)-LYSIDINE SYNTHASE-RELATED"/>
    <property type="match status" value="1"/>
</dbReference>
<dbReference type="EC" id="6.3.4.19" evidence="8"/>
<dbReference type="Gene3D" id="3.40.50.620">
    <property type="entry name" value="HUPs"/>
    <property type="match status" value="1"/>
</dbReference>
<dbReference type="InterPro" id="IPR014729">
    <property type="entry name" value="Rossmann-like_a/b/a_fold"/>
</dbReference>
<dbReference type="GO" id="GO:0032267">
    <property type="term" value="F:tRNA(Ile)-lysidine synthase activity"/>
    <property type="evidence" value="ECO:0007669"/>
    <property type="project" value="UniProtKB-EC"/>
</dbReference>
<comment type="subcellular location">
    <subcellularLocation>
        <location evidence="1 8">Cytoplasm</location>
    </subcellularLocation>
</comment>
<gene>
    <name evidence="8 10" type="primary">tilS</name>
    <name evidence="10" type="ORF">WR164_11800</name>
</gene>
<organism evidence="10 11">
    <name type="scientific">Philodulcilactobacillus myokoensis</name>
    <dbReference type="NCBI Taxonomy" id="2929573"/>
    <lineage>
        <taxon>Bacteria</taxon>
        <taxon>Bacillati</taxon>
        <taxon>Bacillota</taxon>
        <taxon>Bacilli</taxon>
        <taxon>Lactobacillales</taxon>
        <taxon>Lactobacillaceae</taxon>
        <taxon>Philodulcilactobacillus</taxon>
    </lineage>
</organism>
<dbReference type="RefSeq" id="WP_286136659.1">
    <property type="nucleotide sequence ID" value="NZ_BRPL01000002.1"/>
</dbReference>
<dbReference type="SUPFAM" id="SSF52402">
    <property type="entry name" value="Adenine nucleotide alpha hydrolases-like"/>
    <property type="match status" value="1"/>
</dbReference>
<dbReference type="EMBL" id="BRPL01000002">
    <property type="protein sequence ID" value="GLB47201.1"/>
    <property type="molecule type" value="Genomic_DNA"/>
</dbReference>
<dbReference type="InterPro" id="IPR011063">
    <property type="entry name" value="TilS/TtcA_N"/>
</dbReference>
<keyword evidence="3 8" id="KW-0436">Ligase</keyword>
<dbReference type="Proteomes" id="UP001144204">
    <property type="component" value="Unassembled WGS sequence"/>
</dbReference>
<dbReference type="HAMAP" id="MF_01161">
    <property type="entry name" value="tRNA_Ile_lys_synt"/>
    <property type="match status" value="1"/>
</dbReference>
<evidence type="ECO:0000313" key="11">
    <source>
        <dbReference type="Proteomes" id="UP001144204"/>
    </source>
</evidence>
<comment type="catalytic activity">
    <reaction evidence="7 8">
        <text>cytidine(34) in tRNA(Ile2) + L-lysine + ATP = lysidine(34) in tRNA(Ile2) + AMP + diphosphate + H(+)</text>
        <dbReference type="Rhea" id="RHEA:43744"/>
        <dbReference type="Rhea" id="RHEA-COMP:10625"/>
        <dbReference type="Rhea" id="RHEA-COMP:10670"/>
        <dbReference type="ChEBI" id="CHEBI:15378"/>
        <dbReference type="ChEBI" id="CHEBI:30616"/>
        <dbReference type="ChEBI" id="CHEBI:32551"/>
        <dbReference type="ChEBI" id="CHEBI:33019"/>
        <dbReference type="ChEBI" id="CHEBI:82748"/>
        <dbReference type="ChEBI" id="CHEBI:83665"/>
        <dbReference type="ChEBI" id="CHEBI:456215"/>
        <dbReference type="EC" id="6.3.4.19"/>
    </reaction>
</comment>
<proteinExistence type="inferred from homology"/>
<keyword evidence="5" id="KW-0547">Nucleotide-binding</keyword>
<keyword evidence="2 8" id="KW-0963">Cytoplasm</keyword>
<dbReference type="AlphaFoldDB" id="A0A9W6B1S0"/>
<dbReference type="GO" id="GO:0006400">
    <property type="term" value="P:tRNA modification"/>
    <property type="evidence" value="ECO:0007669"/>
    <property type="project" value="UniProtKB-UniRule"/>
</dbReference>
<accession>A0A9W6B1S0</accession>
<dbReference type="NCBIfam" id="TIGR02432">
    <property type="entry name" value="lysidine_TilS_N"/>
    <property type="match status" value="1"/>
</dbReference>
<keyword evidence="4 8" id="KW-0819">tRNA processing</keyword>
<comment type="caution">
    <text evidence="10">The sequence shown here is derived from an EMBL/GenBank/DDBJ whole genome shotgun (WGS) entry which is preliminary data.</text>
</comment>
<dbReference type="SUPFAM" id="SSF56037">
    <property type="entry name" value="PheT/TilS domain"/>
    <property type="match status" value="1"/>
</dbReference>
<evidence type="ECO:0000259" key="9">
    <source>
        <dbReference type="SMART" id="SM00977"/>
    </source>
</evidence>
<evidence type="ECO:0000313" key="10">
    <source>
        <dbReference type="EMBL" id="GLB47201.1"/>
    </source>
</evidence>
<evidence type="ECO:0000256" key="4">
    <source>
        <dbReference type="ARBA" id="ARBA00022694"/>
    </source>
</evidence>
<dbReference type="InterPro" id="IPR012796">
    <property type="entry name" value="Lysidine-tRNA-synth_C"/>
</dbReference>
<evidence type="ECO:0000256" key="1">
    <source>
        <dbReference type="ARBA" id="ARBA00004496"/>
    </source>
</evidence>
<reference evidence="10" key="2">
    <citation type="journal article" date="2023" name="PLoS ONE">
        <title>Philodulcilactobacillus myokoensis gen. nov., sp. nov., a fructophilic, acidophilic, and agar-phobic lactic acid bacterium isolated from fermented vegetable extracts.</title>
        <authorList>
            <person name="Kouya T."/>
            <person name="Ishiyama Y."/>
            <person name="Ohashi S."/>
            <person name="Kumakubo R."/>
            <person name="Yamazaki T."/>
            <person name="Otaki T."/>
        </authorList>
    </citation>
    <scope>NUCLEOTIDE SEQUENCE</scope>
    <source>
        <strain evidence="10">WR16-4</strain>
    </source>
</reference>
<comment type="caution">
    <text evidence="8">Lacks conserved residue(s) required for the propagation of feature annotation.</text>
</comment>
<evidence type="ECO:0000256" key="7">
    <source>
        <dbReference type="ARBA" id="ARBA00048539"/>
    </source>
</evidence>
<dbReference type="GO" id="GO:0005524">
    <property type="term" value="F:ATP binding"/>
    <property type="evidence" value="ECO:0007669"/>
    <property type="project" value="UniProtKB-KW"/>
</dbReference>
<evidence type="ECO:0000256" key="5">
    <source>
        <dbReference type="ARBA" id="ARBA00022741"/>
    </source>
</evidence>
<dbReference type="NCBIfam" id="TIGR02433">
    <property type="entry name" value="lysidine_TilS_C"/>
    <property type="match status" value="1"/>
</dbReference>
<comment type="similarity">
    <text evidence="8">Belongs to the tRNA(Ile)-lysidine synthase family.</text>
</comment>
<dbReference type="GO" id="GO:0005737">
    <property type="term" value="C:cytoplasm"/>
    <property type="evidence" value="ECO:0007669"/>
    <property type="project" value="UniProtKB-SubCell"/>
</dbReference>
<evidence type="ECO:0000256" key="3">
    <source>
        <dbReference type="ARBA" id="ARBA00022598"/>
    </source>
</evidence>
<keyword evidence="11" id="KW-1185">Reference proteome</keyword>